<dbReference type="Proteomes" id="UP000499080">
    <property type="component" value="Unassembled WGS sequence"/>
</dbReference>
<reference evidence="1 2" key="1">
    <citation type="journal article" date="2019" name="Sci. Rep.">
        <title>Orb-weaving spider Araneus ventricosus genome elucidates the spidroin gene catalogue.</title>
        <authorList>
            <person name="Kono N."/>
            <person name="Nakamura H."/>
            <person name="Ohtoshi R."/>
            <person name="Moran D.A.P."/>
            <person name="Shinohara A."/>
            <person name="Yoshida Y."/>
            <person name="Fujiwara M."/>
            <person name="Mori M."/>
            <person name="Tomita M."/>
            <person name="Arakawa K."/>
        </authorList>
    </citation>
    <scope>NUCLEOTIDE SEQUENCE [LARGE SCALE GENOMIC DNA]</scope>
</reference>
<dbReference type="EMBL" id="BGPR01001828">
    <property type="protein sequence ID" value="GBM62649.1"/>
    <property type="molecule type" value="Genomic_DNA"/>
</dbReference>
<keyword evidence="2" id="KW-1185">Reference proteome</keyword>
<dbReference type="AlphaFoldDB" id="A0A4Y2HBJ0"/>
<gene>
    <name evidence="1" type="ORF">AVEN_103638_1</name>
</gene>
<evidence type="ECO:0000313" key="1">
    <source>
        <dbReference type="EMBL" id="GBM62649.1"/>
    </source>
</evidence>
<evidence type="ECO:0000313" key="2">
    <source>
        <dbReference type="Proteomes" id="UP000499080"/>
    </source>
</evidence>
<organism evidence="1 2">
    <name type="scientific">Araneus ventricosus</name>
    <name type="common">Orbweaver spider</name>
    <name type="synonym">Epeira ventricosa</name>
    <dbReference type="NCBI Taxonomy" id="182803"/>
    <lineage>
        <taxon>Eukaryota</taxon>
        <taxon>Metazoa</taxon>
        <taxon>Ecdysozoa</taxon>
        <taxon>Arthropoda</taxon>
        <taxon>Chelicerata</taxon>
        <taxon>Arachnida</taxon>
        <taxon>Araneae</taxon>
        <taxon>Araneomorphae</taxon>
        <taxon>Entelegynae</taxon>
        <taxon>Araneoidea</taxon>
        <taxon>Araneidae</taxon>
        <taxon>Araneus</taxon>
    </lineage>
</organism>
<name>A0A4Y2HBJ0_ARAVE</name>
<protein>
    <submittedName>
        <fullName evidence="1">Uncharacterized protein</fullName>
    </submittedName>
</protein>
<sequence length="85" mass="9057">MGALSRLDAGLQDTPNVKLPVQNITSRYFPSQIIPLISPNVTLPRMKNLLQGQQFTSSEEVQDEGTGGGGSVAALASSHSFIIEM</sequence>
<accession>A0A4Y2HBJ0</accession>
<comment type="caution">
    <text evidence="1">The sequence shown here is derived from an EMBL/GenBank/DDBJ whole genome shotgun (WGS) entry which is preliminary data.</text>
</comment>
<proteinExistence type="predicted"/>